<dbReference type="WBParaSite" id="BXY_0243300.1">
    <property type="protein sequence ID" value="BXY_0243300.1"/>
    <property type="gene ID" value="BXY_0243300"/>
</dbReference>
<proteinExistence type="predicted"/>
<organism evidence="3 5">
    <name type="scientific">Bursaphelenchus xylophilus</name>
    <name type="common">Pinewood nematode worm</name>
    <name type="synonym">Aphelenchoides xylophilus</name>
    <dbReference type="NCBI Taxonomy" id="6326"/>
    <lineage>
        <taxon>Eukaryota</taxon>
        <taxon>Metazoa</taxon>
        <taxon>Ecdysozoa</taxon>
        <taxon>Nematoda</taxon>
        <taxon>Chromadorea</taxon>
        <taxon>Rhabditida</taxon>
        <taxon>Tylenchina</taxon>
        <taxon>Tylenchomorpha</taxon>
        <taxon>Aphelenchoidea</taxon>
        <taxon>Aphelenchoididae</taxon>
        <taxon>Bursaphelenchus</taxon>
    </lineage>
</organism>
<name>A0A1I7RNZ3_BURXY</name>
<evidence type="ECO:0000313" key="1">
    <source>
        <dbReference type="EMBL" id="CAD5232269.1"/>
    </source>
</evidence>
<gene>
    <name evidence="1" type="ORF">BXYJ_LOCUS12360</name>
</gene>
<dbReference type="Proteomes" id="UP000095284">
    <property type="component" value="Unplaced"/>
</dbReference>
<protein>
    <submittedName>
        <fullName evidence="1">(pine wood nematode) hypothetical protein</fullName>
    </submittedName>
</protein>
<evidence type="ECO:0000313" key="2">
    <source>
        <dbReference type="EMBL" id="CAG9124404.1"/>
    </source>
</evidence>
<evidence type="ECO:0000313" key="5">
    <source>
        <dbReference type="WBParaSite" id="BXY_0243300.1"/>
    </source>
</evidence>
<keyword evidence="4" id="KW-1185">Reference proteome</keyword>
<sequence length="84" mass="9207">MSKKKLDADTFPQMPSGDLVLTYFGTDFLMHDVKVYGSFVFSEELREVYLGEKGGGHALNYESLATSRLGGAFGELPGVELGKR</sequence>
<dbReference type="AlphaFoldDB" id="A0A1I7RNZ3"/>
<accession>A0A1I7RNZ3</accession>
<dbReference type="Proteomes" id="UP000582659">
    <property type="component" value="Unassembled WGS sequence"/>
</dbReference>
<dbReference type="EMBL" id="CAJFDI010000005">
    <property type="protein sequence ID" value="CAD5232269.1"/>
    <property type="molecule type" value="Genomic_DNA"/>
</dbReference>
<evidence type="ECO:0000313" key="3">
    <source>
        <dbReference type="Proteomes" id="UP000095284"/>
    </source>
</evidence>
<reference evidence="5" key="1">
    <citation type="submission" date="2016-11" db="UniProtKB">
        <authorList>
            <consortium name="WormBaseParasite"/>
        </authorList>
    </citation>
    <scope>IDENTIFICATION</scope>
</reference>
<evidence type="ECO:0000313" key="4">
    <source>
        <dbReference type="Proteomes" id="UP000659654"/>
    </source>
</evidence>
<dbReference type="Proteomes" id="UP000659654">
    <property type="component" value="Unassembled WGS sequence"/>
</dbReference>
<reference evidence="2" key="2">
    <citation type="submission" date="2020-08" db="EMBL/GenBank/DDBJ databases">
        <authorList>
            <person name="Kikuchi T."/>
        </authorList>
    </citation>
    <scope>NUCLEOTIDE SEQUENCE</scope>
    <source>
        <strain evidence="1">Ka4C1</strain>
    </source>
</reference>
<dbReference type="EMBL" id="CAJFCV020000005">
    <property type="protein sequence ID" value="CAG9124404.1"/>
    <property type="molecule type" value="Genomic_DNA"/>
</dbReference>